<evidence type="ECO:0008006" key="4">
    <source>
        <dbReference type="Google" id="ProtNLM"/>
    </source>
</evidence>
<dbReference type="InterPro" id="IPR002347">
    <property type="entry name" value="SDR_fam"/>
</dbReference>
<dbReference type="Gene3D" id="3.40.50.720">
    <property type="entry name" value="NAD(P)-binding Rossmann-like Domain"/>
    <property type="match status" value="1"/>
</dbReference>
<sequence>MVTGGSKGLGKSAAIAFEKEGAKVALAARSEGDLSELIKSFSQPENHLLYPMDLLDSDNIEEMSIDIIRQWGGIDVLLHCVGGSSGVNETLVNWNDFSKCLKANLGIAS</sequence>
<evidence type="ECO:0000256" key="2">
    <source>
        <dbReference type="ARBA" id="ARBA00023002"/>
    </source>
</evidence>
<dbReference type="PANTHER" id="PTHR44196">
    <property type="entry name" value="DEHYDROGENASE/REDUCTASE SDR FAMILY MEMBER 7B"/>
    <property type="match status" value="1"/>
</dbReference>
<keyword evidence="2" id="KW-0560">Oxidoreductase</keyword>
<evidence type="ECO:0000256" key="1">
    <source>
        <dbReference type="ARBA" id="ARBA00006484"/>
    </source>
</evidence>
<protein>
    <recommendedName>
        <fullName evidence="4">Ketoreductase (KR) domain-containing protein</fullName>
    </recommendedName>
</protein>
<feature type="non-terminal residue" evidence="3">
    <location>
        <position position="109"/>
    </location>
</feature>
<name>A0A382GDT1_9ZZZZ</name>
<dbReference type="AlphaFoldDB" id="A0A382GDT1"/>
<dbReference type="GO" id="GO:0016491">
    <property type="term" value="F:oxidoreductase activity"/>
    <property type="evidence" value="ECO:0007669"/>
    <property type="project" value="UniProtKB-KW"/>
</dbReference>
<dbReference type="CDD" id="cd05233">
    <property type="entry name" value="SDR_c"/>
    <property type="match status" value="1"/>
</dbReference>
<proteinExistence type="inferred from homology"/>
<dbReference type="GO" id="GO:0016020">
    <property type="term" value="C:membrane"/>
    <property type="evidence" value="ECO:0007669"/>
    <property type="project" value="TreeGrafter"/>
</dbReference>
<gene>
    <name evidence="3" type="ORF">METZ01_LOCUS225621</name>
</gene>
<dbReference type="PANTHER" id="PTHR44196:SF1">
    <property type="entry name" value="DEHYDROGENASE_REDUCTASE SDR FAMILY MEMBER 7B"/>
    <property type="match status" value="1"/>
</dbReference>
<evidence type="ECO:0000313" key="3">
    <source>
        <dbReference type="EMBL" id="SVB72767.1"/>
    </source>
</evidence>
<dbReference type="Pfam" id="PF00106">
    <property type="entry name" value="adh_short"/>
    <property type="match status" value="1"/>
</dbReference>
<organism evidence="3">
    <name type="scientific">marine metagenome</name>
    <dbReference type="NCBI Taxonomy" id="408172"/>
    <lineage>
        <taxon>unclassified sequences</taxon>
        <taxon>metagenomes</taxon>
        <taxon>ecological metagenomes</taxon>
    </lineage>
</organism>
<dbReference type="InterPro" id="IPR036291">
    <property type="entry name" value="NAD(P)-bd_dom_sf"/>
</dbReference>
<dbReference type="EMBL" id="UINC01054723">
    <property type="protein sequence ID" value="SVB72767.1"/>
    <property type="molecule type" value="Genomic_DNA"/>
</dbReference>
<dbReference type="SUPFAM" id="SSF51735">
    <property type="entry name" value="NAD(P)-binding Rossmann-fold domains"/>
    <property type="match status" value="1"/>
</dbReference>
<comment type="similarity">
    <text evidence="1">Belongs to the short-chain dehydrogenases/reductases (SDR) family.</text>
</comment>
<accession>A0A382GDT1</accession>
<reference evidence="3" key="1">
    <citation type="submission" date="2018-05" db="EMBL/GenBank/DDBJ databases">
        <authorList>
            <person name="Lanie J.A."/>
            <person name="Ng W.-L."/>
            <person name="Kazmierczak K.M."/>
            <person name="Andrzejewski T.M."/>
            <person name="Davidsen T.M."/>
            <person name="Wayne K.J."/>
            <person name="Tettelin H."/>
            <person name="Glass J.I."/>
            <person name="Rusch D."/>
            <person name="Podicherti R."/>
            <person name="Tsui H.-C.T."/>
            <person name="Winkler M.E."/>
        </authorList>
    </citation>
    <scope>NUCLEOTIDE SEQUENCE</scope>
</reference>